<evidence type="ECO:0000313" key="12">
    <source>
        <dbReference type="Proteomes" id="UP001143349"/>
    </source>
</evidence>
<feature type="domain" description="Tripartite ATP-independent periplasmic transporters DctQ component" evidence="10">
    <location>
        <begin position="26"/>
        <end position="154"/>
    </location>
</feature>
<dbReference type="RefSeq" id="WP_010396383.1">
    <property type="nucleotide sequence ID" value="NZ_BSFH01000026.1"/>
</dbReference>
<keyword evidence="4 9" id="KW-0997">Cell inner membrane</keyword>
<reference evidence="11" key="1">
    <citation type="journal article" date="2014" name="Int. J. Syst. Evol. Microbiol.">
        <title>Complete genome sequence of Corynebacterium casei LMG S-19264T (=DSM 44701T), isolated from a smear-ripened cheese.</title>
        <authorList>
            <consortium name="US DOE Joint Genome Institute (JGI-PGF)"/>
            <person name="Walter F."/>
            <person name="Albersmeier A."/>
            <person name="Kalinowski J."/>
            <person name="Ruckert C."/>
        </authorList>
    </citation>
    <scope>NUCLEOTIDE SEQUENCE</scope>
    <source>
        <strain evidence="11">VKM B-2222</strain>
    </source>
</reference>
<dbReference type="InterPro" id="IPR055348">
    <property type="entry name" value="DctQ"/>
</dbReference>
<evidence type="ECO:0000313" key="11">
    <source>
        <dbReference type="EMBL" id="GLK64258.1"/>
    </source>
</evidence>
<evidence type="ECO:0000256" key="9">
    <source>
        <dbReference type="RuleBase" id="RU369079"/>
    </source>
</evidence>
<comment type="similarity">
    <text evidence="8 9">Belongs to the TRAP transporter small permease family.</text>
</comment>
<evidence type="ECO:0000259" key="10">
    <source>
        <dbReference type="Pfam" id="PF04290"/>
    </source>
</evidence>
<protein>
    <recommendedName>
        <fullName evidence="9">TRAP transporter small permease protein</fullName>
    </recommendedName>
</protein>
<feature type="transmembrane region" description="Helical" evidence="9">
    <location>
        <begin position="130"/>
        <end position="151"/>
    </location>
</feature>
<comment type="caution">
    <text evidence="11">The sequence shown here is derived from an EMBL/GenBank/DDBJ whole genome shotgun (WGS) entry which is preliminary data.</text>
</comment>
<dbReference type="AlphaFoldDB" id="A0AAD3RT90"/>
<evidence type="ECO:0000256" key="8">
    <source>
        <dbReference type="ARBA" id="ARBA00038436"/>
    </source>
</evidence>
<keyword evidence="3" id="KW-1003">Cell membrane</keyword>
<keyword evidence="12" id="KW-1185">Reference proteome</keyword>
<dbReference type="Proteomes" id="UP001143349">
    <property type="component" value="Unassembled WGS sequence"/>
</dbReference>
<keyword evidence="5 9" id="KW-0812">Transmembrane</keyword>
<evidence type="ECO:0000256" key="2">
    <source>
        <dbReference type="ARBA" id="ARBA00022448"/>
    </source>
</evidence>
<keyword evidence="6 9" id="KW-1133">Transmembrane helix</keyword>
<dbReference type="Pfam" id="PF04290">
    <property type="entry name" value="DctQ"/>
    <property type="match status" value="1"/>
</dbReference>
<feature type="transmembrane region" description="Helical" evidence="9">
    <location>
        <begin position="54"/>
        <end position="77"/>
    </location>
</feature>
<dbReference type="GO" id="GO:0015740">
    <property type="term" value="P:C4-dicarboxylate transport"/>
    <property type="evidence" value="ECO:0007669"/>
    <property type="project" value="TreeGrafter"/>
</dbReference>
<evidence type="ECO:0000256" key="7">
    <source>
        <dbReference type="ARBA" id="ARBA00023136"/>
    </source>
</evidence>
<name>A0AAD3RT90_9RHOB</name>
<proteinExistence type="inferred from homology"/>
<dbReference type="PANTHER" id="PTHR35011:SF2">
    <property type="entry name" value="2,3-DIKETO-L-GULONATE TRAP TRANSPORTER SMALL PERMEASE PROTEIN YIAM"/>
    <property type="match status" value="1"/>
</dbReference>
<dbReference type="InterPro" id="IPR007387">
    <property type="entry name" value="TRAP_DctQ"/>
</dbReference>
<evidence type="ECO:0000256" key="4">
    <source>
        <dbReference type="ARBA" id="ARBA00022519"/>
    </source>
</evidence>
<accession>A0AAD3RT90</accession>
<dbReference type="GO" id="GO:0022857">
    <property type="term" value="F:transmembrane transporter activity"/>
    <property type="evidence" value="ECO:0007669"/>
    <property type="project" value="UniProtKB-UniRule"/>
</dbReference>
<feature type="transmembrane region" description="Helical" evidence="9">
    <location>
        <begin position="12"/>
        <end position="34"/>
    </location>
</feature>
<evidence type="ECO:0000256" key="6">
    <source>
        <dbReference type="ARBA" id="ARBA00022989"/>
    </source>
</evidence>
<comment type="subunit">
    <text evidence="9">The complex comprises the extracytoplasmic solute receptor protein and the two transmembrane proteins.</text>
</comment>
<reference evidence="11" key="2">
    <citation type="submission" date="2023-01" db="EMBL/GenBank/DDBJ databases">
        <authorList>
            <person name="Sun Q."/>
            <person name="Evtushenko L."/>
        </authorList>
    </citation>
    <scope>NUCLEOTIDE SEQUENCE</scope>
    <source>
        <strain evidence="11">VKM B-2222</strain>
    </source>
</reference>
<keyword evidence="7 9" id="KW-0472">Membrane</keyword>
<dbReference type="PANTHER" id="PTHR35011">
    <property type="entry name" value="2,3-DIKETO-L-GULONATE TRAP TRANSPORTER SMALL PERMEASE PROTEIN YIAM"/>
    <property type="match status" value="1"/>
</dbReference>
<dbReference type="EMBL" id="BSFH01000026">
    <property type="protein sequence ID" value="GLK64258.1"/>
    <property type="molecule type" value="Genomic_DNA"/>
</dbReference>
<evidence type="ECO:0000256" key="5">
    <source>
        <dbReference type="ARBA" id="ARBA00022692"/>
    </source>
</evidence>
<dbReference type="GO" id="GO:0005886">
    <property type="term" value="C:plasma membrane"/>
    <property type="evidence" value="ECO:0007669"/>
    <property type="project" value="UniProtKB-SubCell"/>
</dbReference>
<evidence type="ECO:0000256" key="3">
    <source>
        <dbReference type="ARBA" id="ARBA00022475"/>
    </source>
</evidence>
<feature type="transmembrane region" description="Helical" evidence="9">
    <location>
        <begin position="89"/>
        <end position="110"/>
    </location>
</feature>
<evidence type="ECO:0000256" key="1">
    <source>
        <dbReference type="ARBA" id="ARBA00004429"/>
    </source>
</evidence>
<keyword evidence="2 9" id="KW-0813">Transport</keyword>
<comment type="subcellular location">
    <subcellularLocation>
        <location evidence="1 9">Cell inner membrane</location>
        <topology evidence="1 9">Multi-pass membrane protein</topology>
    </subcellularLocation>
</comment>
<organism evidence="11 12">
    <name type="scientific">Paracoccus kondratievae</name>
    <dbReference type="NCBI Taxonomy" id="135740"/>
    <lineage>
        <taxon>Bacteria</taxon>
        <taxon>Pseudomonadati</taxon>
        <taxon>Pseudomonadota</taxon>
        <taxon>Alphaproteobacteria</taxon>
        <taxon>Rhodobacterales</taxon>
        <taxon>Paracoccaceae</taxon>
        <taxon>Paracoccus</taxon>
    </lineage>
</organism>
<comment type="function">
    <text evidence="9">Part of the tripartite ATP-independent periplasmic (TRAP) transport system.</text>
</comment>
<sequence length="168" mass="18552">MKNLALLQRGLAALCRFAIGVVFFALIAVVTLQITTRTFGLPSPVWTEELSRYLLLYMTALGIGMSLMTGELVNVDLLQETVSASRAWWMRLIAAICTAGLGAVMIWPAWKFTRIGAFQQSPSLRWPMDIIHASVLLLSVMLFLFALLRVIGMIAGNDDGRPHLSEEA</sequence>
<gene>
    <name evidence="11" type="ORF">GCM10017635_17290</name>
</gene>